<evidence type="ECO:0000259" key="4">
    <source>
        <dbReference type="PROSITE" id="PS50112"/>
    </source>
</evidence>
<dbReference type="InterPro" id="IPR001633">
    <property type="entry name" value="EAL_dom"/>
</dbReference>
<dbReference type="Pfam" id="PF00990">
    <property type="entry name" value="GGDEF"/>
    <property type="match status" value="1"/>
</dbReference>
<reference evidence="8 9" key="2">
    <citation type="submission" date="2016-02" db="EMBL/GenBank/DDBJ databases">
        <authorList>
            <person name="Wen L."/>
            <person name="He K."/>
            <person name="Yang H."/>
        </authorList>
    </citation>
    <scope>NUCLEOTIDE SEQUENCE [LARGE SCALE GENOMIC DNA]</scope>
    <source>
        <strain evidence="8 9">AGD 8-3</strain>
    </source>
</reference>
<dbReference type="Pfam" id="PF00563">
    <property type="entry name" value="EAL"/>
    <property type="match status" value="1"/>
</dbReference>
<dbReference type="PROSITE" id="PS50887">
    <property type="entry name" value="GGDEF"/>
    <property type="match status" value="1"/>
</dbReference>
<dbReference type="NCBIfam" id="TIGR00254">
    <property type="entry name" value="GGDEF"/>
    <property type="match status" value="1"/>
</dbReference>
<keyword evidence="3" id="KW-0472">Membrane</keyword>
<evidence type="ECO:0000259" key="7">
    <source>
        <dbReference type="PROSITE" id="PS50887"/>
    </source>
</evidence>
<dbReference type="InterPro" id="IPR035965">
    <property type="entry name" value="PAS-like_dom_sf"/>
</dbReference>
<reference evidence="8 9" key="1">
    <citation type="journal article" date="2016" name="Genome Announc.">
        <title>Draft Genome Sequence of 'Halomonas chromatireducens' Strain AGD 8-3, a Haloalkaliphilic Chromate- and Selenite-Reducing Gammaproteobacterium.</title>
        <authorList>
            <person name="Sharko F.S."/>
            <person name="Shapovalova A.A."/>
            <person name="Tsygankova S.V."/>
            <person name="Komova A.V."/>
            <person name="Boulygina E.S."/>
            <person name="Teslyuk A.B."/>
            <person name="Gotovtsev P.M."/>
            <person name="Namsaraev Z.B."/>
            <person name="Khijniak T.V."/>
            <person name="Nedoluzhko A.V."/>
            <person name="Vasilov R.G."/>
        </authorList>
    </citation>
    <scope>NUCLEOTIDE SEQUENCE [LARGE SCALE GENOMIC DNA]</scope>
    <source>
        <strain evidence="8 9">AGD 8-3</strain>
    </source>
</reference>
<keyword evidence="9" id="KW-1185">Reference proteome</keyword>
<evidence type="ECO:0000256" key="2">
    <source>
        <dbReference type="ARBA" id="ARBA00022636"/>
    </source>
</evidence>
<dbReference type="InterPro" id="IPR052155">
    <property type="entry name" value="Biofilm_reg_signaling"/>
</dbReference>
<organism evidence="8 9">
    <name type="scientific">Halomonas chromatireducens</name>
    <dbReference type="NCBI Taxonomy" id="507626"/>
    <lineage>
        <taxon>Bacteria</taxon>
        <taxon>Pseudomonadati</taxon>
        <taxon>Pseudomonadota</taxon>
        <taxon>Gammaproteobacteria</taxon>
        <taxon>Oceanospirillales</taxon>
        <taxon>Halomonadaceae</taxon>
        <taxon>Halomonas</taxon>
    </lineage>
</organism>
<dbReference type="InterPro" id="IPR000160">
    <property type="entry name" value="GGDEF_dom"/>
</dbReference>
<feature type="domain" description="EAL" evidence="6">
    <location>
        <begin position="629"/>
        <end position="883"/>
    </location>
</feature>
<dbReference type="SMART" id="SM00086">
    <property type="entry name" value="PAC"/>
    <property type="match status" value="1"/>
</dbReference>
<dbReference type="InterPro" id="IPR000700">
    <property type="entry name" value="PAS-assoc_C"/>
</dbReference>
<name>A0A0X8HFP7_9GAMM</name>
<dbReference type="CDD" id="cd01948">
    <property type="entry name" value="EAL"/>
    <property type="match status" value="1"/>
</dbReference>
<dbReference type="NCBIfam" id="TIGR00229">
    <property type="entry name" value="sensory_box"/>
    <property type="match status" value="1"/>
</dbReference>
<evidence type="ECO:0000313" key="9">
    <source>
        <dbReference type="Proteomes" id="UP000063387"/>
    </source>
</evidence>
<evidence type="ECO:0000259" key="6">
    <source>
        <dbReference type="PROSITE" id="PS50883"/>
    </source>
</evidence>
<dbReference type="PROSITE" id="PS50883">
    <property type="entry name" value="EAL"/>
    <property type="match status" value="1"/>
</dbReference>
<dbReference type="CDD" id="cd12914">
    <property type="entry name" value="PDC1_DGC_like"/>
    <property type="match status" value="1"/>
</dbReference>
<evidence type="ECO:0000256" key="1">
    <source>
        <dbReference type="ARBA" id="ARBA00012282"/>
    </source>
</evidence>
<dbReference type="InterPro" id="IPR035919">
    <property type="entry name" value="EAL_sf"/>
</dbReference>
<dbReference type="SMART" id="SM00091">
    <property type="entry name" value="PAS"/>
    <property type="match status" value="1"/>
</dbReference>
<sequence>MIYTMAVTLVLLVIVWALKERHDRELDAAEGRVLAQAELMAEWASGTFNSTDNTLSGLANLFALSIDGDIDQRFARAFESLVSQRQQSLPFLDALGIISHTGETLYTIGNPGFPGHDMEERAFIRRFLQDYDQSHSDSYWNPESGDHRMLYLRRMFDADGFFLGVAAARLDLFFLTHALQRLTLDPGESIAFIDGNLRLIARRPDLESLPMTQALGMQVDAPAVAELIAGDRSGAVTIRSPLAGDSRIFGIGRVEGMPIVAAVGFSVRSVLASWYQQVVILTFGWLLTAALGLLILLHYLRLSRTEAELQCSEQALRQINHSLQAELRIADMAFETHLGMFITDADGIIRKVNVTFERITGYSADEVLGENPRLLNSGRHDASFYREMWGSIHEKGSWQGEVWNRRKNGDTYPQWVTISAVKDVQGEVTHYVATISDLTHRKAAEQEAHRLAFFDPLTGLPNRRMLLDRLAEALEASRQSEQQSVLLFIDLDGFKHINDSLGHQLGDELLQLMARRIQAVSRDVDLVARLGGDEFVILAESLGETIDGTSQAAERLATKLLGKLTQPCWLGERRHLLSGSIGITLLGDGVGRAEECLQQAEMAMYQAKQAGRNTLRFFDPVMQAVAVRRAMIESDLRQAARRDELKLFYQIQVDGKSQVTGVEALLRWEHPEHGMIPPNDFIPVAEESYLIVSIGNWVLETACRQLARWASDPRTAELTMAINISPLQFQQPDFVASLSAVLETTGARPERLKLELTETLFMEEPEAVRETMRRVQAMGVCFSLDDFGTGYSSLSYLSCLPLDQLKIDQSFVRTLFQDVSNEMICATIISLGRNLGLEVIAEGVETQAHRDWLEAHGCHAYQGYLYSRPLPIHALTGLLESSTCAAGR</sequence>
<dbReference type="PANTHER" id="PTHR44757">
    <property type="entry name" value="DIGUANYLATE CYCLASE DGCP"/>
    <property type="match status" value="1"/>
</dbReference>
<feature type="domain" description="PAC" evidence="5">
    <location>
        <begin position="398"/>
        <end position="450"/>
    </location>
</feature>
<dbReference type="SMART" id="SM00052">
    <property type="entry name" value="EAL"/>
    <property type="match status" value="1"/>
</dbReference>
<evidence type="ECO:0000256" key="3">
    <source>
        <dbReference type="SAM" id="Phobius"/>
    </source>
</evidence>
<keyword evidence="3" id="KW-0812">Transmembrane</keyword>
<protein>
    <recommendedName>
        <fullName evidence="1">cyclic-guanylate-specific phosphodiesterase</fullName>
        <ecNumber evidence="1">3.1.4.52</ecNumber>
    </recommendedName>
</protein>
<dbReference type="PANTHER" id="PTHR44757:SF2">
    <property type="entry name" value="BIOFILM ARCHITECTURE MAINTENANCE PROTEIN MBAA"/>
    <property type="match status" value="1"/>
</dbReference>
<dbReference type="SUPFAM" id="SSF141868">
    <property type="entry name" value="EAL domain-like"/>
    <property type="match status" value="1"/>
</dbReference>
<feature type="domain" description="GGDEF" evidence="7">
    <location>
        <begin position="482"/>
        <end position="620"/>
    </location>
</feature>
<dbReference type="STRING" id="507626.LOKO_02749"/>
<dbReference type="Proteomes" id="UP000063387">
    <property type="component" value="Chromosome"/>
</dbReference>
<dbReference type="EMBL" id="CP014226">
    <property type="protein sequence ID" value="AMD01801.1"/>
    <property type="molecule type" value="Genomic_DNA"/>
</dbReference>
<dbReference type="Gene3D" id="3.30.70.270">
    <property type="match status" value="1"/>
</dbReference>
<dbReference type="Gene3D" id="3.20.20.450">
    <property type="entry name" value="EAL domain"/>
    <property type="match status" value="1"/>
</dbReference>
<dbReference type="CDD" id="cd01949">
    <property type="entry name" value="GGDEF"/>
    <property type="match status" value="1"/>
</dbReference>
<evidence type="ECO:0000313" key="8">
    <source>
        <dbReference type="EMBL" id="AMD01801.1"/>
    </source>
</evidence>
<dbReference type="CDD" id="cd00130">
    <property type="entry name" value="PAS"/>
    <property type="match status" value="1"/>
</dbReference>
<dbReference type="EC" id="3.1.4.52" evidence="1"/>
<feature type="domain" description="PAS" evidence="4">
    <location>
        <begin position="340"/>
        <end position="371"/>
    </location>
</feature>
<dbReference type="KEGG" id="hco:LOKO_02749"/>
<accession>A0A0X8HFP7</accession>
<dbReference type="PROSITE" id="PS50112">
    <property type="entry name" value="PAS"/>
    <property type="match status" value="1"/>
</dbReference>
<dbReference type="AlphaFoldDB" id="A0A0X8HFP7"/>
<dbReference type="FunFam" id="3.20.20.450:FF:000001">
    <property type="entry name" value="Cyclic di-GMP phosphodiesterase yahA"/>
    <property type="match status" value="1"/>
</dbReference>
<dbReference type="InterPro" id="IPR001610">
    <property type="entry name" value="PAC"/>
</dbReference>
<keyword evidence="8" id="KW-0378">Hydrolase</keyword>
<dbReference type="SMART" id="SM00267">
    <property type="entry name" value="GGDEF"/>
    <property type="match status" value="1"/>
</dbReference>
<dbReference type="CDD" id="cd12915">
    <property type="entry name" value="PDC2_DGC_like"/>
    <property type="match status" value="1"/>
</dbReference>
<dbReference type="Pfam" id="PF13426">
    <property type="entry name" value="PAS_9"/>
    <property type="match status" value="1"/>
</dbReference>
<keyword evidence="3" id="KW-1133">Transmembrane helix</keyword>
<keyword evidence="2" id="KW-0973">c-di-GMP</keyword>
<dbReference type="Gene3D" id="3.30.450.20">
    <property type="entry name" value="PAS domain"/>
    <property type="match status" value="3"/>
</dbReference>
<dbReference type="OrthoDB" id="9804951at2"/>
<evidence type="ECO:0000259" key="5">
    <source>
        <dbReference type="PROSITE" id="PS50113"/>
    </source>
</evidence>
<dbReference type="InterPro" id="IPR043128">
    <property type="entry name" value="Rev_trsase/Diguanyl_cyclase"/>
</dbReference>
<dbReference type="PATRIC" id="fig|507626.3.peg.2743"/>
<dbReference type="InterPro" id="IPR029787">
    <property type="entry name" value="Nucleotide_cyclase"/>
</dbReference>
<dbReference type="PROSITE" id="PS50113">
    <property type="entry name" value="PAC"/>
    <property type="match status" value="1"/>
</dbReference>
<dbReference type="SUPFAM" id="SSF55073">
    <property type="entry name" value="Nucleotide cyclase"/>
    <property type="match status" value="1"/>
</dbReference>
<dbReference type="SUPFAM" id="SSF55785">
    <property type="entry name" value="PYP-like sensor domain (PAS domain)"/>
    <property type="match status" value="1"/>
</dbReference>
<feature type="transmembrane region" description="Helical" evidence="3">
    <location>
        <begin position="274"/>
        <end position="300"/>
    </location>
</feature>
<proteinExistence type="predicted"/>
<gene>
    <name evidence="8" type="primary">gmr_7</name>
    <name evidence="8" type="ORF">LOKO_02749</name>
</gene>
<dbReference type="GO" id="GO:0071111">
    <property type="term" value="F:cyclic-guanylate-specific phosphodiesterase activity"/>
    <property type="evidence" value="ECO:0007669"/>
    <property type="project" value="UniProtKB-EC"/>
</dbReference>
<dbReference type="InterPro" id="IPR000014">
    <property type="entry name" value="PAS"/>
</dbReference>
<dbReference type="RefSeq" id="WP_158509947.1">
    <property type="nucleotide sequence ID" value="NZ_CP014226.1"/>
</dbReference>